<dbReference type="SUPFAM" id="SSF55073">
    <property type="entry name" value="Nucleotide cyclase"/>
    <property type="match status" value="1"/>
</dbReference>
<evidence type="ECO:0000313" key="2">
    <source>
        <dbReference type="EMBL" id="OIQ91139.1"/>
    </source>
</evidence>
<organism evidence="2">
    <name type="scientific">mine drainage metagenome</name>
    <dbReference type="NCBI Taxonomy" id="410659"/>
    <lineage>
        <taxon>unclassified sequences</taxon>
        <taxon>metagenomes</taxon>
        <taxon>ecological metagenomes</taxon>
    </lineage>
</organism>
<dbReference type="Pfam" id="PF00990">
    <property type="entry name" value="GGDEF"/>
    <property type="match status" value="1"/>
</dbReference>
<feature type="domain" description="GGDEF" evidence="1">
    <location>
        <begin position="36"/>
        <end position="122"/>
    </location>
</feature>
<protein>
    <recommendedName>
        <fullName evidence="1">GGDEF domain-containing protein</fullName>
    </recommendedName>
</protein>
<dbReference type="AlphaFoldDB" id="A0A1J5RNQ7"/>
<dbReference type="InterPro" id="IPR000160">
    <property type="entry name" value="GGDEF_dom"/>
</dbReference>
<dbReference type="InterPro" id="IPR029787">
    <property type="entry name" value="Nucleotide_cyclase"/>
</dbReference>
<reference evidence="2" key="1">
    <citation type="submission" date="2016-10" db="EMBL/GenBank/DDBJ databases">
        <title>Sequence of Gallionella enrichment culture.</title>
        <authorList>
            <person name="Poehlein A."/>
            <person name="Muehling M."/>
            <person name="Daniel R."/>
        </authorList>
    </citation>
    <scope>NUCLEOTIDE SEQUENCE</scope>
</reference>
<name>A0A1J5RNQ7_9ZZZZ</name>
<gene>
    <name evidence="2" type="ORF">GALL_269360</name>
</gene>
<comment type="caution">
    <text evidence="2">The sequence shown here is derived from an EMBL/GenBank/DDBJ whole genome shotgun (WGS) entry which is preliminary data.</text>
</comment>
<dbReference type="EMBL" id="MLJW01000268">
    <property type="protein sequence ID" value="OIQ91139.1"/>
    <property type="molecule type" value="Genomic_DNA"/>
</dbReference>
<evidence type="ECO:0000259" key="1">
    <source>
        <dbReference type="Pfam" id="PF00990"/>
    </source>
</evidence>
<proteinExistence type="predicted"/>
<sequence length="175" mass="20260">MTIEDNEIVINDIVARRAFLIILDWLLLLIQRFSNPLQFDMVHIEYGNNNELADNYGALDACQQLSLVTESLAKAFRKTDIVARDGTDFWVIAPYTSDDEKLHDKILRIFQEEKHHALNMVDREISIFLIPLTGIEINKLPTKSIEFLNYLKVNKHHLASHTFRFSATDTVLMKC</sequence>
<accession>A0A1J5RNQ7</accession>